<evidence type="ECO:0000313" key="1">
    <source>
        <dbReference type="EMBL" id="PAD75310.1"/>
    </source>
</evidence>
<dbReference type="Gene3D" id="3.40.1440.10">
    <property type="entry name" value="GIY-YIG endonuclease"/>
    <property type="match status" value="1"/>
</dbReference>
<dbReference type="RefSeq" id="WP_095266147.1">
    <property type="nucleotide sequence ID" value="NZ_NPBY01000046.1"/>
</dbReference>
<proteinExistence type="predicted"/>
<protein>
    <submittedName>
        <fullName evidence="1">LuxR family transcriptional regulator</fullName>
    </submittedName>
</protein>
<dbReference type="Proteomes" id="UP000215596">
    <property type="component" value="Unassembled WGS sequence"/>
</dbReference>
<comment type="caution">
    <text evidence="1">The sequence shown here is derived from an EMBL/GenBank/DDBJ whole genome shotgun (WGS) entry which is preliminary data.</text>
</comment>
<dbReference type="EMBL" id="NPBY01000046">
    <property type="protein sequence ID" value="PAD75310.1"/>
    <property type="molecule type" value="Genomic_DNA"/>
</dbReference>
<dbReference type="OrthoDB" id="9134286at2"/>
<name>A0A268EQA6_9BACL</name>
<gene>
    <name evidence="1" type="ORF">CHH67_15690</name>
</gene>
<organism evidence="1 2">
    <name type="scientific">Paenibacillus campinasensis</name>
    <dbReference type="NCBI Taxonomy" id="66347"/>
    <lineage>
        <taxon>Bacteria</taxon>
        <taxon>Bacillati</taxon>
        <taxon>Bacillota</taxon>
        <taxon>Bacilli</taxon>
        <taxon>Bacillales</taxon>
        <taxon>Paenibacillaceae</taxon>
        <taxon>Paenibacillus</taxon>
    </lineage>
</organism>
<accession>A0A268EQA6</accession>
<dbReference type="AlphaFoldDB" id="A0A268EQA6"/>
<evidence type="ECO:0000313" key="2">
    <source>
        <dbReference type="Proteomes" id="UP000215596"/>
    </source>
</evidence>
<dbReference type="InterPro" id="IPR035901">
    <property type="entry name" value="GIY-YIG_endonuc_sf"/>
</dbReference>
<dbReference type="CDD" id="cd10451">
    <property type="entry name" value="GIY-YIG_LuxR_like"/>
    <property type="match status" value="1"/>
</dbReference>
<dbReference type="SUPFAM" id="SSF82771">
    <property type="entry name" value="GIY-YIG endonuclease"/>
    <property type="match status" value="1"/>
</dbReference>
<reference evidence="1 2" key="1">
    <citation type="submission" date="2017-07" db="EMBL/GenBank/DDBJ databases">
        <title>Isolation and whole genome analysis of endospore-forming bacteria from heroin.</title>
        <authorList>
            <person name="Kalinowski J."/>
            <person name="Ahrens B."/>
            <person name="Al-Dilaimi A."/>
            <person name="Winkler A."/>
            <person name="Wibberg D."/>
            <person name="Schleenbecker U."/>
            <person name="Ruckert C."/>
            <person name="Wolfel R."/>
            <person name="Grass G."/>
        </authorList>
    </citation>
    <scope>NUCLEOTIDE SEQUENCE [LARGE SCALE GENOMIC DNA]</scope>
    <source>
        <strain evidence="1 2">7537-G1</strain>
    </source>
</reference>
<sequence>MDKDKRKQLLEEYKQIKIYMGVIQIKNKINGKIYIDSYPNLKNKWFTLRMQLDMGRFANAQLQEDWNELGGDAFEYEVLEQKEIDEVTDIRWERKQMLKPWLEQLQPYGDRGYNKPPVK</sequence>